<dbReference type="Pfam" id="PF00085">
    <property type="entry name" value="Thioredoxin"/>
    <property type="match status" value="1"/>
</dbReference>
<dbReference type="AlphaFoldDB" id="A0AA38RB48"/>
<dbReference type="GO" id="GO:0006457">
    <property type="term" value="P:protein folding"/>
    <property type="evidence" value="ECO:0007669"/>
    <property type="project" value="TreeGrafter"/>
</dbReference>
<dbReference type="Pfam" id="PF13577">
    <property type="entry name" value="SnoaL_4"/>
    <property type="match status" value="1"/>
</dbReference>
<dbReference type="EC" id="5.3.4.1" evidence="5"/>
<organism evidence="11 12">
    <name type="scientific">Coniochaeta hoffmannii</name>
    <dbReference type="NCBI Taxonomy" id="91930"/>
    <lineage>
        <taxon>Eukaryota</taxon>
        <taxon>Fungi</taxon>
        <taxon>Dikarya</taxon>
        <taxon>Ascomycota</taxon>
        <taxon>Pezizomycotina</taxon>
        <taxon>Sordariomycetes</taxon>
        <taxon>Sordariomycetidae</taxon>
        <taxon>Coniochaetales</taxon>
        <taxon>Coniochaetaceae</taxon>
        <taxon>Coniochaeta</taxon>
    </lineage>
</organism>
<name>A0AA38RB48_9PEZI</name>
<dbReference type="GO" id="GO:0034976">
    <property type="term" value="P:response to endoplasmic reticulum stress"/>
    <property type="evidence" value="ECO:0007669"/>
    <property type="project" value="TreeGrafter"/>
</dbReference>
<keyword evidence="8" id="KW-0676">Redox-active center</keyword>
<dbReference type="EMBL" id="JANBVN010000211">
    <property type="protein sequence ID" value="KAJ9132947.1"/>
    <property type="molecule type" value="Genomic_DNA"/>
</dbReference>
<dbReference type="PANTHER" id="PTHR18929:SF132">
    <property type="entry name" value="PROTEIN DISULFIDE-ISOMERASE A3"/>
    <property type="match status" value="1"/>
</dbReference>
<dbReference type="CDD" id="cd02982">
    <property type="entry name" value="PDI_b'_family"/>
    <property type="match status" value="1"/>
</dbReference>
<dbReference type="SUPFAM" id="SSF54427">
    <property type="entry name" value="NTF2-like"/>
    <property type="match status" value="1"/>
</dbReference>
<dbReference type="InterPro" id="IPR032710">
    <property type="entry name" value="NTF2-like_dom_sf"/>
</dbReference>
<evidence type="ECO:0000256" key="8">
    <source>
        <dbReference type="ARBA" id="ARBA00023284"/>
    </source>
</evidence>
<protein>
    <recommendedName>
        <fullName evidence="9">Protein disulfide-isomerase</fullName>
        <ecNumber evidence="5">5.3.4.1</ecNumber>
    </recommendedName>
</protein>
<proteinExistence type="inferred from homology"/>
<dbReference type="CDD" id="cd02981">
    <property type="entry name" value="PDI_b_family"/>
    <property type="match status" value="1"/>
</dbReference>
<evidence type="ECO:0000256" key="5">
    <source>
        <dbReference type="ARBA" id="ARBA00012723"/>
    </source>
</evidence>
<reference evidence="11" key="1">
    <citation type="submission" date="2022-07" db="EMBL/GenBank/DDBJ databases">
        <title>Fungi with potential for degradation of polypropylene.</title>
        <authorList>
            <person name="Gostincar C."/>
        </authorList>
    </citation>
    <scope>NUCLEOTIDE SEQUENCE</scope>
    <source>
        <strain evidence="11">EXF-13287</strain>
    </source>
</reference>
<dbReference type="InterPro" id="IPR013766">
    <property type="entry name" value="Thioredoxin_domain"/>
</dbReference>
<dbReference type="GO" id="GO:0003756">
    <property type="term" value="F:protein disulfide isomerase activity"/>
    <property type="evidence" value="ECO:0007669"/>
    <property type="project" value="UniProtKB-EC"/>
</dbReference>
<comment type="catalytic activity">
    <reaction evidence="1">
        <text>Catalyzes the rearrangement of -S-S- bonds in proteins.</text>
        <dbReference type="EC" id="5.3.4.1"/>
    </reaction>
</comment>
<dbReference type="InterPro" id="IPR036249">
    <property type="entry name" value="Thioredoxin-like_sf"/>
</dbReference>
<evidence type="ECO:0000256" key="4">
    <source>
        <dbReference type="ARBA" id="ARBA00006347"/>
    </source>
</evidence>
<dbReference type="Gene3D" id="3.40.30.10">
    <property type="entry name" value="Glutaredoxin"/>
    <property type="match status" value="4"/>
</dbReference>
<dbReference type="SUPFAM" id="SSF52833">
    <property type="entry name" value="Thioredoxin-like"/>
    <property type="match status" value="4"/>
</dbReference>
<evidence type="ECO:0000256" key="3">
    <source>
        <dbReference type="ARBA" id="ARBA00004319"/>
    </source>
</evidence>
<dbReference type="InterPro" id="IPR037401">
    <property type="entry name" value="SnoaL-like"/>
</dbReference>
<evidence type="ECO:0000313" key="12">
    <source>
        <dbReference type="Proteomes" id="UP001174691"/>
    </source>
</evidence>
<keyword evidence="12" id="KW-1185">Reference proteome</keyword>
<sequence length="608" mass="68048">MAAPNDPTPSTVSHVHSLDGLQLLEEFIRDHGTTLVSIFHPLAPRWRRFSPIFQGIAKTLPTTGSKVKCVQINSVGNFDLVDKFVERTPFLTMVLCRASGEFKTYHGALREEDVLSFLTRQDMPAVTTDVDETSMRELKESHETVIVAYLTSDHDGVQEWLTAIAEDMQDDFVFCMSDNPKLAALEGVKAPSVVVYKHAAEEKSVIRDLSSQGTIRGSILRAVRPLIMDFVPEVHEDMLNATPLGYIFVKSDSEQRLVSEDFITVARQYQGRIQFGIVNTNVFPDLADTMYVAEWVDDLAFAVHDLASNRKYPMSHDGNTSGRLIPERASRFVQDFFDGRLKPTIKSALVPSVQTGPVIEVVGLTYDEIVLDQDKDLLVEFYTSSCQPCKALLPVYERLASLYASDERATGCVTIAKIDYEANDVPDKDIRGFPWFKLYPAERKGAPVTYQGQSPAVPPEVAQIITTKKLQYCRFADTHQWEKFDQVALPDCTYEYTSAGELLVEHGIRYSFNSTNEFVAFFGAAFETLQTMHLIGPGEFTYTDKTGDEVLAIFPIVYHSALAKGADASKGVTGTGGGHYYETYRRTGEDWRMVKCVMDRIYERSGPA</sequence>
<dbReference type="PROSITE" id="PS51352">
    <property type="entry name" value="THIOREDOXIN_2"/>
    <property type="match status" value="1"/>
</dbReference>
<comment type="caution">
    <text evidence="11">The sequence shown here is derived from an EMBL/GenBank/DDBJ whole genome shotgun (WGS) entry which is preliminary data.</text>
</comment>
<evidence type="ECO:0000256" key="2">
    <source>
        <dbReference type="ARBA" id="ARBA00002692"/>
    </source>
</evidence>
<evidence type="ECO:0000256" key="6">
    <source>
        <dbReference type="ARBA" id="ARBA00022824"/>
    </source>
</evidence>
<dbReference type="Pfam" id="PF13848">
    <property type="entry name" value="Thioredoxin_6"/>
    <property type="match status" value="1"/>
</dbReference>
<comment type="subcellular location">
    <subcellularLocation>
        <location evidence="3">Endoplasmic reticulum lumen</location>
    </subcellularLocation>
</comment>
<dbReference type="GO" id="GO:0005788">
    <property type="term" value="C:endoplasmic reticulum lumen"/>
    <property type="evidence" value="ECO:0007669"/>
    <property type="project" value="UniProtKB-SubCell"/>
</dbReference>
<gene>
    <name evidence="11" type="ORF">NKR19_g9213</name>
</gene>
<comment type="function">
    <text evidence="2">Participates in the folding of proteins containing disulfide bonds, may be involved in glycosylation, prolyl hydroxylation and triglyceride transfer.</text>
</comment>
<keyword evidence="7" id="KW-0413">Isomerase</keyword>
<accession>A0AA38RB48</accession>
<comment type="similarity">
    <text evidence="4">Belongs to the protein disulfide isomerase family.</text>
</comment>
<evidence type="ECO:0000259" key="10">
    <source>
        <dbReference type="PROSITE" id="PS51352"/>
    </source>
</evidence>
<evidence type="ECO:0000256" key="7">
    <source>
        <dbReference type="ARBA" id="ARBA00023235"/>
    </source>
</evidence>
<keyword evidence="6" id="KW-0256">Endoplasmic reticulum</keyword>
<dbReference type="Gene3D" id="3.10.450.50">
    <property type="match status" value="1"/>
</dbReference>
<evidence type="ECO:0000256" key="9">
    <source>
        <dbReference type="ARBA" id="ARBA00039846"/>
    </source>
</evidence>
<feature type="domain" description="Thioredoxin" evidence="10">
    <location>
        <begin position="336"/>
        <end position="475"/>
    </location>
</feature>
<dbReference type="PANTHER" id="PTHR18929">
    <property type="entry name" value="PROTEIN DISULFIDE ISOMERASE"/>
    <property type="match status" value="1"/>
</dbReference>
<evidence type="ECO:0000313" key="11">
    <source>
        <dbReference type="EMBL" id="KAJ9132947.1"/>
    </source>
</evidence>
<dbReference type="Proteomes" id="UP001174691">
    <property type="component" value="Unassembled WGS sequence"/>
</dbReference>
<evidence type="ECO:0000256" key="1">
    <source>
        <dbReference type="ARBA" id="ARBA00001182"/>
    </source>
</evidence>